<dbReference type="SUPFAM" id="SSF81383">
    <property type="entry name" value="F-box domain"/>
    <property type="match status" value="1"/>
</dbReference>
<dbReference type="InterPro" id="IPR006935">
    <property type="entry name" value="Helicase/UvrB_N"/>
</dbReference>
<dbReference type="GO" id="GO:0003677">
    <property type="term" value="F:DNA binding"/>
    <property type="evidence" value="ECO:0007669"/>
    <property type="project" value="InterPro"/>
</dbReference>
<dbReference type="SMART" id="SM00487">
    <property type="entry name" value="DEXDc"/>
    <property type="match status" value="1"/>
</dbReference>
<dbReference type="Pfam" id="PF00271">
    <property type="entry name" value="Helicase_C"/>
    <property type="match status" value="1"/>
</dbReference>
<protein>
    <recommendedName>
        <fullName evidence="1">Helicase C-terminal domain-containing protein</fullName>
    </recommendedName>
</protein>
<proteinExistence type="predicted"/>
<name>A0A6C0CI60_9ZZZZ</name>
<dbReference type="Pfam" id="PF00646">
    <property type="entry name" value="F-box"/>
    <property type="match status" value="1"/>
</dbReference>
<dbReference type="CDD" id="cd09917">
    <property type="entry name" value="F-box_SF"/>
    <property type="match status" value="1"/>
</dbReference>
<dbReference type="Gene3D" id="3.40.50.300">
    <property type="entry name" value="P-loop containing nucleotide triphosphate hydrolases"/>
    <property type="match status" value="2"/>
</dbReference>
<dbReference type="InterPro" id="IPR036047">
    <property type="entry name" value="F-box-like_dom_sf"/>
</dbReference>
<dbReference type="SMART" id="SM00490">
    <property type="entry name" value="HELICc"/>
    <property type="match status" value="1"/>
</dbReference>
<dbReference type="GO" id="GO:0005524">
    <property type="term" value="F:ATP binding"/>
    <property type="evidence" value="ECO:0007669"/>
    <property type="project" value="InterPro"/>
</dbReference>
<dbReference type="InterPro" id="IPR001650">
    <property type="entry name" value="Helicase_C-like"/>
</dbReference>
<dbReference type="InterPro" id="IPR001810">
    <property type="entry name" value="F-box_dom"/>
</dbReference>
<dbReference type="EMBL" id="MN739413">
    <property type="protein sequence ID" value="QHT03560.1"/>
    <property type="molecule type" value="Genomic_DNA"/>
</dbReference>
<feature type="domain" description="Helicase C-terminal" evidence="1">
    <location>
        <begin position="345"/>
        <end position="500"/>
    </location>
</feature>
<dbReference type="SUPFAM" id="SSF52540">
    <property type="entry name" value="P-loop containing nucleoside triphosphate hydrolases"/>
    <property type="match status" value="1"/>
</dbReference>
<dbReference type="AlphaFoldDB" id="A0A6C0CI60"/>
<dbReference type="PROSITE" id="PS51194">
    <property type="entry name" value="HELICASE_CTER"/>
    <property type="match status" value="1"/>
</dbReference>
<sequence>MERKNCKLRKMETLYQDALSCIAKWLPPWDLDALTRVCKSWYRLLRRKEYRMLISFPFKPRYKLTLDQFKTLSIMMKSKKDRTIIDPRFKLVHGEVGSGKTWLATSYVLRAYREQLKCSLQREPIMYALVVVPPTCVAQWSEFFDKYTDLPVMSNYESSTFYLPDWEKNLTKYGIIICSNLTSGRIQTLLGKKPHVILHDEAHNGITAAYSEAIEILGFTASIEAFFRSYAGTASMWTIFELKAESLNVDLPPIEFITYEPCGYRPEDGNAVALYISEMKAFSVETIDVMIRILSVGGENLNPFGFTTKDGKSLYYKNKNCYDESHQAMFLSRAINIPKMREVVMVAQLVKSKGEKLVIFDINQDYIVPLTCLLEHFGLIVHPFSTQYNPAARAKQLKKFEQNGDVLIGSIAMLSEGHNITWANHILMFRYPKEPEAFLQAFGRCHRFPQKKIVYVHLIWSCSLERSWAIKGMSNGYSSIHTKHYQDELAEFYALYKKPEAPPDLVRKIQGDHNLGRIYSSRGL</sequence>
<dbReference type="Pfam" id="PF04851">
    <property type="entry name" value="ResIII"/>
    <property type="match status" value="1"/>
</dbReference>
<evidence type="ECO:0000313" key="2">
    <source>
        <dbReference type="EMBL" id="QHT03560.1"/>
    </source>
</evidence>
<accession>A0A6C0CI60</accession>
<reference evidence="2" key="1">
    <citation type="journal article" date="2020" name="Nature">
        <title>Giant virus diversity and host interactions through global metagenomics.</title>
        <authorList>
            <person name="Schulz F."/>
            <person name="Roux S."/>
            <person name="Paez-Espino D."/>
            <person name="Jungbluth S."/>
            <person name="Walsh D.A."/>
            <person name="Denef V.J."/>
            <person name="McMahon K.D."/>
            <person name="Konstantinidis K.T."/>
            <person name="Eloe-Fadrosh E.A."/>
            <person name="Kyrpides N.C."/>
            <person name="Woyke T."/>
        </authorList>
    </citation>
    <scope>NUCLEOTIDE SEQUENCE</scope>
    <source>
        <strain evidence="2">GVMAG-M-3300021079-18</strain>
    </source>
</reference>
<evidence type="ECO:0000259" key="1">
    <source>
        <dbReference type="PROSITE" id="PS51194"/>
    </source>
</evidence>
<dbReference type="InterPro" id="IPR027417">
    <property type="entry name" value="P-loop_NTPase"/>
</dbReference>
<dbReference type="InterPro" id="IPR014001">
    <property type="entry name" value="Helicase_ATP-bd"/>
</dbReference>
<dbReference type="GO" id="GO:0016787">
    <property type="term" value="F:hydrolase activity"/>
    <property type="evidence" value="ECO:0007669"/>
    <property type="project" value="InterPro"/>
</dbReference>
<organism evidence="2">
    <name type="scientific">viral metagenome</name>
    <dbReference type="NCBI Taxonomy" id="1070528"/>
    <lineage>
        <taxon>unclassified sequences</taxon>
        <taxon>metagenomes</taxon>
        <taxon>organismal metagenomes</taxon>
    </lineage>
</organism>